<accession>A0A1G9QCS0</accession>
<gene>
    <name evidence="2" type="ORF">SAMN05660299_00192</name>
</gene>
<feature type="region of interest" description="Disordered" evidence="1">
    <location>
        <begin position="21"/>
        <end position="49"/>
    </location>
</feature>
<dbReference type="Proteomes" id="UP000199309">
    <property type="component" value="Unassembled WGS sequence"/>
</dbReference>
<dbReference type="AlphaFoldDB" id="A0A1G9QCS0"/>
<evidence type="ECO:0000256" key="1">
    <source>
        <dbReference type="SAM" id="MobiDB-lite"/>
    </source>
</evidence>
<name>A0A1G9QCS0_9FIRM</name>
<dbReference type="RefSeq" id="WP_176762817.1">
    <property type="nucleotide sequence ID" value="NZ_FNHQ01000001.1"/>
</dbReference>
<evidence type="ECO:0000313" key="3">
    <source>
        <dbReference type="Proteomes" id="UP000199309"/>
    </source>
</evidence>
<feature type="compositionally biased region" description="Polar residues" evidence="1">
    <location>
        <begin position="27"/>
        <end position="49"/>
    </location>
</feature>
<keyword evidence="3" id="KW-1185">Reference proteome</keyword>
<sequence length="49" mass="5341">MRTREEDEKIIDGLVKDVAALKESMDSNESGKSTATANEGTQQNTEPSK</sequence>
<evidence type="ECO:0000313" key="2">
    <source>
        <dbReference type="EMBL" id="SDM08779.1"/>
    </source>
</evidence>
<reference evidence="2 3" key="1">
    <citation type="submission" date="2016-10" db="EMBL/GenBank/DDBJ databases">
        <authorList>
            <person name="de Groot N.N."/>
        </authorList>
    </citation>
    <scope>NUCLEOTIDE SEQUENCE [LARGE SCALE GENOMIC DNA]</scope>
    <source>
        <strain evidence="2 3">DSM 16981</strain>
    </source>
</reference>
<protein>
    <submittedName>
        <fullName evidence="2">Uncharacterized protein</fullName>
    </submittedName>
</protein>
<proteinExistence type="predicted"/>
<dbReference type="EMBL" id="FNHQ01000001">
    <property type="protein sequence ID" value="SDM08779.1"/>
    <property type="molecule type" value="Genomic_DNA"/>
</dbReference>
<organism evidence="2 3">
    <name type="scientific">Megasphaera paucivorans</name>
    <dbReference type="NCBI Taxonomy" id="349095"/>
    <lineage>
        <taxon>Bacteria</taxon>
        <taxon>Bacillati</taxon>
        <taxon>Bacillota</taxon>
        <taxon>Negativicutes</taxon>
        <taxon>Veillonellales</taxon>
        <taxon>Veillonellaceae</taxon>
        <taxon>Megasphaera</taxon>
    </lineage>
</organism>
<dbReference type="STRING" id="349095.SAMN05660299_00192"/>